<dbReference type="AlphaFoldDB" id="A0A067TFG8"/>
<evidence type="ECO:0000256" key="1">
    <source>
        <dbReference type="ARBA" id="ARBA00004141"/>
    </source>
</evidence>
<name>A0A067TFG8_GALM3</name>
<feature type="transmembrane region" description="Helical" evidence="8">
    <location>
        <begin position="260"/>
        <end position="282"/>
    </location>
</feature>
<evidence type="ECO:0000256" key="7">
    <source>
        <dbReference type="ARBA" id="ARBA00023136"/>
    </source>
</evidence>
<sequence>MIPGLPRLLIWLLLGVALWISYHLITQTTTGDLVADLGLGSAILTQLMTGLDAIFLTHPNTLKNLQDPQTSDNKITEKSFSQRLRWTFNLYINPRGIGWAHEPPDLPSRPSPSTSRWNFIGTRITIIILCAAWEFATYVSNASNPGMTTSGRLLSDSAIHWRALGVASFAVAGAARITSMDYALSIIVVGLGWSRPDRWPGLFGSPMEAWTVQRFWRRSWHQLLRKPLLACTQFVVTKIFRRPSIAYKTSSNLCDTANKFIWLYTAFFITGVVHGGGEYMLLRRPGFGALAFFVLQAVGITIEKTVGFAWTLRPKKHNICPKQVQVQKGHNVESPSSEPEMWIRCIGYTWVCIWFVWSLPFMIDPLVLSGMFVDPRFDVRIWDFSLSLLI</sequence>
<evidence type="ECO:0000313" key="11">
    <source>
        <dbReference type="Proteomes" id="UP000027222"/>
    </source>
</evidence>
<comment type="pathway">
    <text evidence="2">Secondary metabolite biosynthesis.</text>
</comment>
<keyword evidence="4" id="KW-0808">Transferase</keyword>
<dbReference type="GO" id="GO:0006629">
    <property type="term" value="P:lipid metabolic process"/>
    <property type="evidence" value="ECO:0007669"/>
    <property type="project" value="InterPro"/>
</dbReference>
<evidence type="ECO:0000313" key="10">
    <source>
        <dbReference type="EMBL" id="KDR78654.1"/>
    </source>
</evidence>
<keyword evidence="5 8" id="KW-0812">Transmembrane</keyword>
<feature type="transmembrane region" description="Helical" evidence="8">
    <location>
        <begin position="341"/>
        <end position="363"/>
    </location>
</feature>
<dbReference type="InterPro" id="IPR032805">
    <property type="entry name" value="Wax_synthase_dom"/>
</dbReference>
<reference evidence="11" key="1">
    <citation type="journal article" date="2014" name="Proc. Natl. Acad. Sci. U.S.A.">
        <title>Extensive sampling of basidiomycete genomes demonstrates inadequacy of the white-rot/brown-rot paradigm for wood decay fungi.</title>
        <authorList>
            <person name="Riley R."/>
            <person name="Salamov A.A."/>
            <person name="Brown D.W."/>
            <person name="Nagy L.G."/>
            <person name="Floudas D."/>
            <person name="Held B.W."/>
            <person name="Levasseur A."/>
            <person name="Lombard V."/>
            <person name="Morin E."/>
            <person name="Otillar R."/>
            <person name="Lindquist E.A."/>
            <person name="Sun H."/>
            <person name="LaButti K.M."/>
            <person name="Schmutz J."/>
            <person name="Jabbour D."/>
            <person name="Luo H."/>
            <person name="Baker S.E."/>
            <person name="Pisabarro A.G."/>
            <person name="Walton J.D."/>
            <person name="Blanchette R.A."/>
            <person name="Henrissat B."/>
            <person name="Martin F."/>
            <person name="Cullen D."/>
            <person name="Hibbett D.S."/>
            <person name="Grigoriev I.V."/>
        </authorList>
    </citation>
    <scope>NUCLEOTIDE SEQUENCE [LARGE SCALE GENOMIC DNA]</scope>
    <source>
        <strain evidence="11">CBS 339.88</strain>
    </source>
</reference>
<evidence type="ECO:0000256" key="2">
    <source>
        <dbReference type="ARBA" id="ARBA00005179"/>
    </source>
</evidence>
<accession>A0A067TFG8</accession>
<dbReference type="PANTHER" id="PTHR31595">
    <property type="entry name" value="LONG-CHAIN-ALCOHOL O-FATTY-ACYLTRANSFERASE 3-RELATED"/>
    <property type="match status" value="1"/>
</dbReference>
<comment type="similarity">
    <text evidence="3">Belongs to the wax synthase family.</text>
</comment>
<dbReference type="GO" id="GO:0016020">
    <property type="term" value="C:membrane"/>
    <property type="evidence" value="ECO:0007669"/>
    <property type="project" value="UniProtKB-SubCell"/>
</dbReference>
<feature type="transmembrane region" description="Helical" evidence="8">
    <location>
        <begin position="7"/>
        <end position="25"/>
    </location>
</feature>
<keyword evidence="11" id="KW-1185">Reference proteome</keyword>
<proteinExistence type="inferred from homology"/>
<dbReference type="EMBL" id="KL142374">
    <property type="protein sequence ID" value="KDR78654.1"/>
    <property type="molecule type" value="Genomic_DNA"/>
</dbReference>
<feature type="transmembrane region" description="Helical" evidence="8">
    <location>
        <begin position="117"/>
        <end position="139"/>
    </location>
</feature>
<dbReference type="STRING" id="685588.A0A067TFG8"/>
<dbReference type="Pfam" id="PF13813">
    <property type="entry name" value="MBOAT_2"/>
    <property type="match status" value="1"/>
</dbReference>
<protein>
    <recommendedName>
        <fullName evidence="9">Wax synthase domain-containing protein</fullName>
    </recommendedName>
</protein>
<keyword evidence="7 8" id="KW-0472">Membrane</keyword>
<dbReference type="PANTHER" id="PTHR31595:SF57">
    <property type="entry name" value="OS04G0481900 PROTEIN"/>
    <property type="match status" value="1"/>
</dbReference>
<dbReference type="Proteomes" id="UP000027222">
    <property type="component" value="Unassembled WGS sequence"/>
</dbReference>
<evidence type="ECO:0000259" key="9">
    <source>
        <dbReference type="Pfam" id="PF13813"/>
    </source>
</evidence>
<evidence type="ECO:0000256" key="8">
    <source>
        <dbReference type="SAM" id="Phobius"/>
    </source>
</evidence>
<evidence type="ECO:0000256" key="3">
    <source>
        <dbReference type="ARBA" id="ARBA00007282"/>
    </source>
</evidence>
<organism evidence="10 11">
    <name type="scientific">Galerina marginata (strain CBS 339.88)</name>
    <dbReference type="NCBI Taxonomy" id="685588"/>
    <lineage>
        <taxon>Eukaryota</taxon>
        <taxon>Fungi</taxon>
        <taxon>Dikarya</taxon>
        <taxon>Basidiomycota</taxon>
        <taxon>Agaricomycotina</taxon>
        <taxon>Agaricomycetes</taxon>
        <taxon>Agaricomycetidae</taxon>
        <taxon>Agaricales</taxon>
        <taxon>Agaricineae</taxon>
        <taxon>Strophariaceae</taxon>
        <taxon>Galerina</taxon>
    </lineage>
</organism>
<evidence type="ECO:0000256" key="6">
    <source>
        <dbReference type="ARBA" id="ARBA00022989"/>
    </source>
</evidence>
<evidence type="ECO:0000256" key="4">
    <source>
        <dbReference type="ARBA" id="ARBA00022679"/>
    </source>
</evidence>
<feature type="transmembrane region" description="Helical" evidence="8">
    <location>
        <begin position="289"/>
        <end position="312"/>
    </location>
</feature>
<feature type="transmembrane region" description="Helical" evidence="8">
    <location>
        <begin position="37"/>
        <end position="56"/>
    </location>
</feature>
<comment type="subcellular location">
    <subcellularLocation>
        <location evidence="1">Membrane</location>
        <topology evidence="1">Multi-pass membrane protein</topology>
    </subcellularLocation>
</comment>
<evidence type="ECO:0000256" key="5">
    <source>
        <dbReference type="ARBA" id="ARBA00022692"/>
    </source>
</evidence>
<keyword evidence="6 8" id="KW-1133">Transmembrane helix</keyword>
<dbReference type="InterPro" id="IPR044851">
    <property type="entry name" value="Wax_synthase"/>
</dbReference>
<gene>
    <name evidence="10" type="ORF">GALMADRAFT_223911</name>
</gene>
<dbReference type="GO" id="GO:0008374">
    <property type="term" value="F:O-acyltransferase activity"/>
    <property type="evidence" value="ECO:0007669"/>
    <property type="project" value="InterPro"/>
</dbReference>
<dbReference type="OrthoDB" id="1077582at2759"/>
<dbReference type="HOGENOM" id="CLU_032731_1_0_1"/>
<feature type="domain" description="Wax synthase" evidence="9">
    <location>
        <begin position="199"/>
        <end position="295"/>
    </location>
</feature>